<reference evidence="3 4" key="1">
    <citation type="submission" date="2017-09" db="EMBL/GenBank/DDBJ databases">
        <title>Sphingomonas adhaesiva DSM 7418, whole genome shotgun sequence.</title>
        <authorList>
            <person name="Feng G."/>
            <person name="Zhu H."/>
        </authorList>
    </citation>
    <scope>NUCLEOTIDE SEQUENCE [LARGE SCALE GENOMIC DNA]</scope>
    <source>
        <strain evidence="3 4">DSM 7418</strain>
    </source>
</reference>
<keyword evidence="4" id="KW-1185">Reference proteome</keyword>
<proteinExistence type="predicted"/>
<evidence type="ECO:0000256" key="1">
    <source>
        <dbReference type="SAM" id="MobiDB-lite"/>
    </source>
</evidence>
<feature type="region of interest" description="Disordered" evidence="1">
    <location>
        <begin position="42"/>
        <end position="61"/>
    </location>
</feature>
<dbReference type="Gene3D" id="3.30.1370.110">
    <property type="match status" value="1"/>
</dbReference>
<organism evidence="3 4">
    <name type="scientific">Sphingomonas adhaesiva</name>
    <dbReference type="NCBI Taxonomy" id="28212"/>
    <lineage>
        <taxon>Bacteria</taxon>
        <taxon>Pseudomonadati</taxon>
        <taxon>Pseudomonadota</taxon>
        <taxon>Alphaproteobacteria</taxon>
        <taxon>Sphingomonadales</taxon>
        <taxon>Sphingomonadaceae</taxon>
        <taxon>Sphingomonas</taxon>
    </lineage>
</organism>
<dbReference type="PANTHER" id="PTHR35562:SF2">
    <property type="entry name" value="DNA ENDONUCLEASE SMRA-RELATED"/>
    <property type="match status" value="1"/>
</dbReference>
<dbReference type="Proteomes" id="UP000218323">
    <property type="component" value="Unassembled WGS sequence"/>
</dbReference>
<dbReference type="AlphaFoldDB" id="A0A2A4ICE7"/>
<sequence>MTAGWRGAQARRQPGAAVAGRRLGADEEALWARVRATVRALPGRRSGDAATPAPAAPVQQPLRGPRVAAPAAMPTVSFPARAPGHTLDGGWDRRLASGVVAPDRTIDLHGHTLSSAHAALDRGVAQAIAHGDRVILLVTGKPPRPESHRPHARGAIRASIEDWLRLSRHAGAIAAIRGAHPRHGGTGALYVILRRQRATNS</sequence>
<dbReference type="SUPFAM" id="SSF160443">
    <property type="entry name" value="SMR domain-like"/>
    <property type="match status" value="1"/>
</dbReference>
<dbReference type="InterPro" id="IPR002625">
    <property type="entry name" value="Smr_dom"/>
</dbReference>
<protein>
    <submittedName>
        <fullName evidence="3">DNA mismatch repair protein MutS</fullName>
    </submittedName>
</protein>
<dbReference type="PROSITE" id="PS50828">
    <property type="entry name" value="SMR"/>
    <property type="match status" value="1"/>
</dbReference>
<name>A0A2A4ICE7_9SPHN</name>
<evidence type="ECO:0000313" key="4">
    <source>
        <dbReference type="Proteomes" id="UP000218323"/>
    </source>
</evidence>
<accession>A0A2A4ICE7</accession>
<dbReference type="EMBL" id="NWVC01000001">
    <property type="protein sequence ID" value="PCG15462.1"/>
    <property type="molecule type" value="Genomic_DNA"/>
</dbReference>
<dbReference type="PANTHER" id="PTHR35562">
    <property type="entry name" value="DNA ENDONUCLEASE SMRA-RELATED"/>
    <property type="match status" value="1"/>
</dbReference>
<dbReference type="InterPro" id="IPR036063">
    <property type="entry name" value="Smr_dom_sf"/>
</dbReference>
<feature type="domain" description="Smr" evidence="2">
    <location>
        <begin position="106"/>
        <end position="194"/>
    </location>
</feature>
<gene>
    <name evidence="3" type="ORF">COA07_00175</name>
</gene>
<comment type="caution">
    <text evidence="3">The sequence shown here is derived from an EMBL/GenBank/DDBJ whole genome shotgun (WGS) entry which is preliminary data.</text>
</comment>
<evidence type="ECO:0000313" key="3">
    <source>
        <dbReference type="EMBL" id="PCG15462.1"/>
    </source>
</evidence>
<evidence type="ECO:0000259" key="2">
    <source>
        <dbReference type="PROSITE" id="PS50828"/>
    </source>
</evidence>
<dbReference type="Pfam" id="PF01713">
    <property type="entry name" value="Smr"/>
    <property type="match status" value="1"/>
</dbReference>